<dbReference type="Proteomes" id="UP000070299">
    <property type="component" value="Unassembled WGS sequence"/>
</dbReference>
<dbReference type="EMBL" id="LSNE01000003">
    <property type="protein sequence ID" value="KXI30485.1"/>
    <property type="molecule type" value="Genomic_DNA"/>
</dbReference>
<evidence type="ECO:0000313" key="2">
    <source>
        <dbReference type="Proteomes" id="UP000070299"/>
    </source>
</evidence>
<sequence>MDKLKELDSKRLLVFVDIQSSLFAECYPQLNWQQLNARIHGQLPDGRMISGLDVTYLAWKLVGKGWVYAPLRWWGIKWFANWCYVFFARHRYRISYLLTGEKRLAESQICSPCEVKRR</sequence>
<dbReference type="STRING" id="1799789.AX660_05690"/>
<dbReference type="InterPro" id="IPR007263">
    <property type="entry name" value="DCC1-like"/>
</dbReference>
<gene>
    <name evidence="1" type="ORF">AX660_05690</name>
</gene>
<keyword evidence="2" id="KW-1185">Reference proteome</keyword>
<dbReference type="AlphaFoldDB" id="A0A136A5G1"/>
<accession>A0A136A5G1</accession>
<protein>
    <submittedName>
        <fullName evidence="1">Thiol-disulfide oxidoreductase DCC</fullName>
    </submittedName>
</protein>
<comment type="caution">
    <text evidence="1">The sequence shown here is derived from an EMBL/GenBank/DDBJ whole genome shotgun (WGS) entry which is preliminary data.</text>
</comment>
<evidence type="ECO:0000313" key="1">
    <source>
        <dbReference type="EMBL" id="KXI30485.1"/>
    </source>
</evidence>
<dbReference type="PANTHER" id="PTHR34290:SF2">
    <property type="entry name" value="OS04G0668800 PROTEIN"/>
    <property type="match status" value="1"/>
</dbReference>
<proteinExistence type="predicted"/>
<reference evidence="2" key="1">
    <citation type="submission" date="2016-02" db="EMBL/GenBank/DDBJ databases">
        <authorList>
            <person name="Schultz-Johansen M."/>
            <person name="Glaring M.A."/>
            <person name="Bech P.K."/>
            <person name="Stougaard P."/>
        </authorList>
    </citation>
    <scope>NUCLEOTIDE SEQUENCE [LARGE SCALE GENOMIC DNA]</scope>
    <source>
        <strain evidence="2">S66</strain>
    </source>
</reference>
<dbReference type="PANTHER" id="PTHR34290">
    <property type="entry name" value="SI:CH73-390P7.2"/>
    <property type="match status" value="1"/>
</dbReference>
<organism evidence="1 2">
    <name type="scientific">Paraglaciecola hydrolytica</name>
    <dbReference type="NCBI Taxonomy" id="1799789"/>
    <lineage>
        <taxon>Bacteria</taxon>
        <taxon>Pseudomonadati</taxon>
        <taxon>Pseudomonadota</taxon>
        <taxon>Gammaproteobacteria</taxon>
        <taxon>Alteromonadales</taxon>
        <taxon>Alteromonadaceae</taxon>
        <taxon>Paraglaciecola</taxon>
    </lineage>
</organism>
<dbReference type="InterPro" id="IPR044691">
    <property type="entry name" value="DCC1_Trx"/>
</dbReference>
<dbReference type="GO" id="GO:0015035">
    <property type="term" value="F:protein-disulfide reductase activity"/>
    <property type="evidence" value="ECO:0007669"/>
    <property type="project" value="InterPro"/>
</dbReference>
<dbReference type="Pfam" id="PF04134">
    <property type="entry name" value="DCC1-like"/>
    <property type="match status" value="1"/>
</dbReference>
<name>A0A136A5G1_9ALTE</name>